<dbReference type="GO" id="GO:0007018">
    <property type="term" value="P:microtubule-based movement"/>
    <property type="evidence" value="ECO:0007669"/>
    <property type="project" value="InterPro"/>
</dbReference>
<proteinExistence type="inferred from homology"/>
<sequence length="124" mass="13757">MLSRNQIFRCRDTPSAHPPNTLKKPTPTGNKHKPKDKENHPPPCKPPRPPSSIPNPNPLKRKLYEHSVPATSDSGVKVVVRMRPTCGDGDEEDSIVERISSDSLFINGQNFTFDFVAPTDTTQA</sequence>
<dbReference type="GO" id="GO:0008017">
    <property type="term" value="F:microtubule binding"/>
    <property type="evidence" value="ECO:0007669"/>
    <property type="project" value="InterPro"/>
</dbReference>
<gene>
    <name evidence="5" type="ORF">AYBTSS11_LOCUS8775</name>
</gene>
<evidence type="ECO:0000256" key="2">
    <source>
        <dbReference type="PROSITE-ProRule" id="PRU00283"/>
    </source>
</evidence>
<organism evidence="5 6">
    <name type="scientific">Sphenostylis stenocarpa</name>
    <dbReference type="NCBI Taxonomy" id="92480"/>
    <lineage>
        <taxon>Eukaryota</taxon>
        <taxon>Viridiplantae</taxon>
        <taxon>Streptophyta</taxon>
        <taxon>Embryophyta</taxon>
        <taxon>Tracheophyta</taxon>
        <taxon>Spermatophyta</taxon>
        <taxon>Magnoliopsida</taxon>
        <taxon>eudicotyledons</taxon>
        <taxon>Gunneridae</taxon>
        <taxon>Pentapetalae</taxon>
        <taxon>rosids</taxon>
        <taxon>fabids</taxon>
        <taxon>Fabales</taxon>
        <taxon>Fabaceae</taxon>
        <taxon>Papilionoideae</taxon>
        <taxon>50 kb inversion clade</taxon>
        <taxon>NPAAA clade</taxon>
        <taxon>indigoferoid/millettioid clade</taxon>
        <taxon>Phaseoleae</taxon>
        <taxon>Sphenostylis</taxon>
    </lineage>
</organism>
<protein>
    <recommendedName>
        <fullName evidence="4">Kinesin motor domain-containing protein</fullName>
    </recommendedName>
</protein>
<reference evidence="5" key="1">
    <citation type="submission" date="2023-10" db="EMBL/GenBank/DDBJ databases">
        <authorList>
            <person name="Domelevo Entfellner J.-B."/>
        </authorList>
    </citation>
    <scope>NUCLEOTIDE SEQUENCE</scope>
</reference>
<name>A0AA86VXC2_9FABA</name>
<evidence type="ECO:0000256" key="1">
    <source>
        <dbReference type="ARBA" id="ARBA00023175"/>
    </source>
</evidence>
<dbReference type="AlphaFoldDB" id="A0AA86VXC2"/>
<evidence type="ECO:0000256" key="3">
    <source>
        <dbReference type="SAM" id="MobiDB-lite"/>
    </source>
</evidence>
<keyword evidence="1" id="KW-0505">Motor protein</keyword>
<dbReference type="PROSITE" id="PS50067">
    <property type="entry name" value="KINESIN_MOTOR_2"/>
    <property type="match status" value="1"/>
</dbReference>
<evidence type="ECO:0000313" key="6">
    <source>
        <dbReference type="Proteomes" id="UP001189624"/>
    </source>
</evidence>
<dbReference type="EMBL" id="OY731400">
    <property type="protein sequence ID" value="CAJ1938783.1"/>
    <property type="molecule type" value="Genomic_DNA"/>
</dbReference>
<comment type="caution">
    <text evidence="2">Lacks conserved residue(s) required for the propagation of feature annotation.</text>
</comment>
<comment type="similarity">
    <text evidence="2">Belongs to the TRAFAC class myosin-kinesin ATPase superfamily. Kinesin family.</text>
</comment>
<keyword evidence="6" id="KW-1185">Reference proteome</keyword>
<dbReference type="GO" id="GO:0005524">
    <property type="term" value="F:ATP binding"/>
    <property type="evidence" value="ECO:0007669"/>
    <property type="project" value="InterPro"/>
</dbReference>
<dbReference type="Proteomes" id="UP001189624">
    <property type="component" value="Chromosome 3"/>
</dbReference>
<accession>A0AA86VXC2</accession>
<dbReference type="Gramene" id="rna-AYBTSS11_LOCUS8775">
    <property type="protein sequence ID" value="CAJ1938783.1"/>
    <property type="gene ID" value="gene-AYBTSS11_LOCUS8775"/>
</dbReference>
<dbReference type="GO" id="GO:0003777">
    <property type="term" value="F:microtubule motor activity"/>
    <property type="evidence" value="ECO:0007669"/>
    <property type="project" value="InterPro"/>
</dbReference>
<evidence type="ECO:0000313" key="5">
    <source>
        <dbReference type="EMBL" id="CAJ1938783.1"/>
    </source>
</evidence>
<feature type="domain" description="Kinesin motor" evidence="4">
    <location>
        <begin position="75"/>
        <end position="124"/>
    </location>
</feature>
<feature type="region of interest" description="Disordered" evidence="3">
    <location>
        <begin position="1"/>
        <end position="61"/>
    </location>
</feature>
<dbReference type="InterPro" id="IPR001752">
    <property type="entry name" value="Kinesin_motor_dom"/>
</dbReference>
<feature type="compositionally biased region" description="Pro residues" evidence="3">
    <location>
        <begin position="41"/>
        <end position="57"/>
    </location>
</feature>
<evidence type="ECO:0000259" key="4">
    <source>
        <dbReference type="PROSITE" id="PS50067"/>
    </source>
</evidence>